<dbReference type="InterPro" id="IPR046538">
    <property type="entry name" value="DUF6603"/>
</dbReference>
<name>S9RCP3_9RHOB</name>
<sequence length="227" mass="23457">MWGAFTFHAFGRHTITIDVGADLTVWGPEFSGNAHVSLHIVSFDVSLGAGAPREAPALSWAEFARDVLPAPANWLRLVLVAGQRGEAGGMPEVTPAALSLRIETALPATAARCGAHAQRAAQRLGVAPCHLAPGGFRADFEVSVHFDDTFGTSGGSGDATDRFAVDWVNKQLPAALWGDHAASREARRDAGVLGTALHGAALSAQAPTPAHESAARRCDRGAAAGAA</sequence>
<accession>S9RCP3</accession>
<evidence type="ECO:0000259" key="2">
    <source>
        <dbReference type="Pfam" id="PF20248"/>
    </source>
</evidence>
<organism evidence="3 4">
    <name type="scientific">Salipiger mucosus DSM 16094</name>
    <dbReference type="NCBI Taxonomy" id="1123237"/>
    <lineage>
        <taxon>Bacteria</taxon>
        <taxon>Pseudomonadati</taxon>
        <taxon>Pseudomonadota</taxon>
        <taxon>Alphaproteobacteria</taxon>
        <taxon>Rhodobacterales</taxon>
        <taxon>Roseobacteraceae</taxon>
        <taxon>Salipiger</taxon>
    </lineage>
</organism>
<dbReference type="EMBL" id="APVH01000065">
    <property type="protein sequence ID" value="EPX75900.1"/>
    <property type="molecule type" value="Genomic_DNA"/>
</dbReference>
<dbReference type="RefSeq" id="WP_020043162.1">
    <property type="nucleotide sequence ID" value="NZ_KE557286.1"/>
</dbReference>
<proteinExistence type="predicted"/>
<dbReference type="Pfam" id="PF20248">
    <property type="entry name" value="DUF6603"/>
    <property type="match status" value="1"/>
</dbReference>
<comment type="caution">
    <text evidence="3">The sequence shown here is derived from an EMBL/GenBank/DDBJ whole genome shotgun (WGS) entry which is preliminary data.</text>
</comment>
<dbReference type="HOGENOM" id="CLU_1219016_0_0_5"/>
<keyword evidence="4" id="KW-1185">Reference proteome</keyword>
<feature type="region of interest" description="Disordered" evidence="1">
    <location>
        <begin position="203"/>
        <end position="227"/>
    </location>
</feature>
<evidence type="ECO:0000313" key="3">
    <source>
        <dbReference type="EMBL" id="EPX75900.1"/>
    </source>
</evidence>
<evidence type="ECO:0000256" key="1">
    <source>
        <dbReference type="SAM" id="MobiDB-lite"/>
    </source>
</evidence>
<gene>
    <name evidence="3" type="ORF">Salmuc_01003</name>
</gene>
<protein>
    <recommendedName>
        <fullName evidence="2">DUF6603 domain-containing protein</fullName>
    </recommendedName>
</protein>
<dbReference type="STRING" id="1123237.Salmuc_01003"/>
<feature type="domain" description="DUF6603" evidence="2">
    <location>
        <begin position="10"/>
        <end position="97"/>
    </location>
</feature>
<reference evidence="4" key="1">
    <citation type="journal article" date="2014" name="Stand. Genomic Sci.">
        <title>Genome sequence of the exopolysaccharide-producing Salipiger mucosus type strain (DSM 16094(T)), a moderately halophilic member of the Roseobacter clade.</title>
        <authorList>
            <person name="Riedel T."/>
            <person name="Spring S."/>
            <person name="Fiebig A."/>
            <person name="Petersen J."/>
            <person name="Kyrpides N.C."/>
            <person name="Goker M."/>
            <person name="Klenk H.P."/>
        </authorList>
    </citation>
    <scope>NUCLEOTIDE SEQUENCE [LARGE SCALE GENOMIC DNA]</scope>
    <source>
        <strain evidence="4">DSM 16094</strain>
    </source>
</reference>
<dbReference type="AlphaFoldDB" id="S9RCP3"/>
<evidence type="ECO:0000313" key="4">
    <source>
        <dbReference type="Proteomes" id="UP000015347"/>
    </source>
</evidence>
<dbReference type="Proteomes" id="UP000015347">
    <property type="component" value="Unassembled WGS sequence"/>
</dbReference>